<dbReference type="EMBL" id="QEFC01000284">
    <property type="protein sequence ID" value="KAE9465279.1"/>
    <property type="molecule type" value="Genomic_DNA"/>
</dbReference>
<evidence type="ECO:0000313" key="6">
    <source>
        <dbReference type="EMBL" id="KAE9465279.1"/>
    </source>
</evidence>
<dbReference type="InterPro" id="IPR029071">
    <property type="entry name" value="Ubiquitin-like_domsf"/>
</dbReference>
<evidence type="ECO:0000256" key="1">
    <source>
        <dbReference type="ARBA" id="ARBA00004123"/>
    </source>
</evidence>
<evidence type="ECO:0000256" key="4">
    <source>
        <dbReference type="SAM" id="MobiDB-lite"/>
    </source>
</evidence>
<evidence type="ECO:0000256" key="3">
    <source>
        <dbReference type="ARBA" id="ARBA00023242"/>
    </source>
</evidence>
<dbReference type="GO" id="GO:0043565">
    <property type="term" value="F:sequence-specific DNA binding"/>
    <property type="evidence" value="ECO:0007669"/>
    <property type="project" value="UniProtKB-ARBA"/>
</dbReference>
<organism evidence="6 7">
    <name type="scientific">Rhododendron williamsianum</name>
    <dbReference type="NCBI Taxonomy" id="262921"/>
    <lineage>
        <taxon>Eukaryota</taxon>
        <taxon>Viridiplantae</taxon>
        <taxon>Streptophyta</taxon>
        <taxon>Embryophyta</taxon>
        <taxon>Tracheophyta</taxon>
        <taxon>Spermatophyta</taxon>
        <taxon>Magnoliopsida</taxon>
        <taxon>eudicotyledons</taxon>
        <taxon>Gunneridae</taxon>
        <taxon>Pentapetalae</taxon>
        <taxon>asterids</taxon>
        <taxon>Ericales</taxon>
        <taxon>Ericaceae</taxon>
        <taxon>Ericoideae</taxon>
        <taxon>Rhodoreae</taxon>
        <taxon>Rhododendron</taxon>
    </lineage>
</organism>
<dbReference type="PANTHER" id="PTHR21717:SF78">
    <property type="entry name" value="TELOMERE REPEAT-BINDING PROTEIN 4-LIKE"/>
    <property type="match status" value="1"/>
</dbReference>
<dbReference type="OrthoDB" id="2020981at2759"/>
<keyword evidence="2" id="KW-0238">DNA-binding</keyword>
<feature type="region of interest" description="Disordered" evidence="4">
    <location>
        <begin position="768"/>
        <end position="800"/>
    </location>
</feature>
<keyword evidence="7" id="KW-1185">Reference proteome</keyword>
<evidence type="ECO:0000313" key="7">
    <source>
        <dbReference type="Proteomes" id="UP000428333"/>
    </source>
</evidence>
<protein>
    <recommendedName>
        <fullName evidence="5">HTH myb-type domain-containing protein</fullName>
    </recommendedName>
</protein>
<reference evidence="6 7" key="1">
    <citation type="journal article" date="2019" name="Genome Biol. Evol.">
        <title>The Rhododendron genome and chromosomal organization provide insight into shared whole-genome duplications across the heath family (Ericaceae).</title>
        <authorList>
            <person name="Soza V.L."/>
            <person name="Lindsley D."/>
            <person name="Waalkes A."/>
            <person name="Ramage E."/>
            <person name="Patwardhan R.P."/>
            <person name="Burton J.N."/>
            <person name="Adey A."/>
            <person name="Kumar A."/>
            <person name="Qiu R."/>
            <person name="Shendure J."/>
            <person name="Hall B."/>
        </authorList>
    </citation>
    <scope>NUCLEOTIDE SEQUENCE [LARGE SCALE GENOMIC DNA]</scope>
    <source>
        <strain evidence="6">RSF 1966-606</strain>
    </source>
</reference>
<feature type="non-terminal residue" evidence="6">
    <location>
        <position position="1"/>
    </location>
</feature>
<dbReference type="GO" id="GO:0005634">
    <property type="term" value="C:nucleus"/>
    <property type="evidence" value="ECO:0007669"/>
    <property type="project" value="UniProtKB-SubCell"/>
</dbReference>
<comment type="subcellular location">
    <subcellularLocation>
        <location evidence="1">Nucleus</location>
    </subcellularLocation>
</comment>
<feature type="region of interest" description="Disordered" evidence="4">
    <location>
        <begin position="343"/>
        <end position="377"/>
    </location>
</feature>
<dbReference type="SUPFAM" id="SSF46689">
    <property type="entry name" value="Homeodomain-like"/>
    <property type="match status" value="1"/>
</dbReference>
<dbReference type="InterPro" id="IPR017930">
    <property type="entry name" value="Myb_dom"/>
</dbReference>
<dbReference type="Gene3D" id="1.10.246.220">
    <property type="match status" value="1"/>
</dbReference>
<dbReference type="InterPro" id="IPR009057">
    <property type="entry name" value="Homeodomain-like_sf"/>
</dbReference>
<gene>
    <name evidence="6" type="ORF">C3L33_02808</name>
</gene>
<dbReference type="PANTHER" id="PTHR21717">
    <property type="entry name" value="TELOMERIC REPEAT BINDING PROTEIN"/>
    <property type="match status" value="1"/>
</dbReference>
<accession>A0A6A4ME53</accession>
<keyword evidence="3" id="KW-0539">Nucleus</keyword>
<dbReference type="InterPro" id="IPR031105">
    <property type="entry name" value="TRP_plant"/>
</dbReference>
<dbReference type="InterPro" id="IPR057625">
    <property type="entry name" value="TPR1-6-like_ubiquitin"/>
</dbReference>
<evidence type="ECO:0000256" key="2">
    <source>
        <dbReference type="ARBA" id="ARBA00023125"/>
    </source>
</evidence>
<proteinExistence type="predicted"/>
<sequence length="800" mass="87343">MVVKKKHNNGFHGYGVPVIPRGPRSIRRRDLLKRTIEDSQICAFELLATVAGKLLLESEGSASSNAAEGKDPSSLHSGGVKQEQLEGAKALRSECLDQGSCVESVSVAGRHVESILREFPSAVCDPVLESTSVILSSNFSGKVGHDLKLEIPENPTSLEKSSCKIEGGSSDIGQSCDGYVDSGIARQLEDEGDRNYNVHLTTANTSNPKDEMEICVNTHPLNNSDSSVQLTSFRDSIPNASFPRHRNNVKVGTRDDDEKFVGSNLPNSKIRAFRPQRIGHRRIRKLLTSKYWKVAPKLKDCEYSNTNGCIKRVSRNWKILHTCERIQREGPFKKRRIFNPSSALAYDGEGSSESISNSPEKGMKGEKSGSGVNKASLVSSSAASHQASLQSKESQVKFSIKSFKVPDLYIEVPETSTVGSLKRTVMEAVTAILRGGLHIGVLLQGKEVKDDNRTLLQTGISHNDYLDTLGFTLEPSSATASPPMSPKDLPVLLPCETHQDLTRLTVNPILDTEFANASCDPPPAANVPNHVESNHELALSPTDEVTNGTTPDSRALVSIPPISVEALAVVPLNQKTRRSELAQRRIRRPFSVSEVEALVEAVEKLGTGRWRDVKLRAFEDADHRTYVDLKGHANPNALCESRGTTWVVFGISGKHWFTRRASLHSKEEGSRCPRISWTESCAPILTGLSTNLSYTARITLNLSKFQTPRRDKFERGIRLVLGLVLGEEAELHGGLLLVVDGAGIKVEDEALDEVVVVRVVGGACEILADQPPLPPPMPPLDEADEGHEAPDARPPNAVRR</sequence>
<dbReference type="AlphaFoldDB" id="A0A6A4ME53"/>
<dbReference type="Pfam" id="PF23603">
    <property type="entry name" value="Ubiquitin_TPR1"/>
    <property type="match status" value="1"/>
</dbReference>
<evidence type="ECO:0000259" key="5">
    <source>
        <dbReference type="PROSITE" id="PS51294"/>
    </source>
</evidence>
<feature type="domain" description="HTH myb-type" evidence="5">
    <location>
        <begin position="582"/>
        <end position="634"/>
    </location>
</feature>
<dbReference type="SUPFAM" id="SSF54236">
    <property type="entry name" value="Ubiquitin-like"/>
    <property type="match status" value="1"/>
</dbReference>
<dbReference type="CDD" id="cd11660">
    <property type="entry name" value="SANT_TRF"/>
    <property type="match status" value="1"/>
</dbReference>
<comment type="caution">
    <text evidence="6">The sequence shown here is derived from an EMBL/GenBank/DDBJ whole genome shotgun (WGS) entry which is preliminary data.</text>
</comment>
<feature type="region of interest" description="Disordered" evidence="4">
    <location>
        <begin position="63"/>
        <end position="83"/>
    </location>
</feature>
<dbReference type="PROSITE" id="PS51294">
    <property type="entry name" value="HTH_MYB"/>
    <property type="match status" value="1"/>
</dbReference>
<dbReference type="Proteomes" id="UP000428333">
    <property type="component" value="Linkage Group LG02"/>
</dbReference>
<name>A0A6A4ME53_9ERIC</name>